<comment type="caution">
    <text evidence="2">The sequence shown here is derived from an EMBL/GenBank/DDBJ whole genome shotgun (WGS) entry which is preliminary data.</text>
</comment>
<protein>
    <submittedName>
        <fullName evidence="2">Uncharacterized protein</fullName>
    </submittedName>
</protein>
<reference evidence="2" key="1">
    <citation type="submission" date="2023-07" db="EMBL/GenBank/DDBJ databases">
        <title>draft genome sequence of fig (Ficus carica).</title>
        <authorList>
            <person name="Takahashi T."/>
            <person name="Nishimura K."/>
        </authorList>
    </citation>
    <scope>NUCLEOTIDE SEQUENCE</scope>
</reference>
<evidence type="ECO:0000313" key="1">
    <source>
        <dbReference type="EMBL" id="GMN63279.1"/>
    </source>
</evidence>
<proteinExistence type="predicted"/>
<organism evidence="2 3">
    <name type="scientific">Ficus carica</name>
    <name type="common">Common fig</name>
    <dbReference type="NCBI Taxonomy" id="3494"/>
    <lineage>
        <taxon>Eukaryota</taxon>
        <taxon>Viridiplantae</taxon>
        <taxon>Streptophyta</taxon>
        <taxon>Embryophyta</taxon>
        <taxon>Tracheophyta</taxon>
        <taxon>Spermatophyta</taxon>
        <taxon>Magnoliopsida</taxon>
        <taxon>eudicotyledons</taxon>
        <taxon>Gunneridae</taxon>
        <taxon>Pentapetalae</taxon>
        <taxon>rosids</taxon>
        <taxon>fabids</taxon>
        <taxon>Rosales</taxon>
        <taxon>Moraceae</taxon>
        <taxon>Ficeae</taxon>
        <taxon>Ficus</taxon>
    </lineage>
</organism>
<dbReference type="EMBL" id="BTGU01000146">
    <property type="protein sequence ID" value="GMN63279.1"/>
    <property type="molecule type" value="Genomic_DNA"/>
</dbReference>
<sequence>MRWISKIVMSSENNRLVVAISDGITMVVFTGNQLTEVVINQLPVSDHSVASRLSLGNQPVSVITDW</sequence>
<dbReference type="Proteomes" id="UP001187192">
    <property type="component" value="Unassembled WGS sequence"/>
</dbReference>
<dbReference type="AlphaFoldDB" id="A0AA88DWP5"/>
<evidence type="ECO:0000313" key="2">
    <source>
        <dbReference type="EMBL" id="GMN63327.1"/>
    </source>
</evidence>
<dbReference type="EMBL" id="BTGU01000147">
    <property type="protein sequence ID" value="GMN63327.1"/>
    <property type="molecule type" value="Genomic_DNA"/>
</dbReference>
<accession>A0AA88DWP5</accession>
<name>A0AA88DWP5_FICCA</name>
<gene>
    <name evidence="1" type="ORF">TIFTF001_032354</name>
    <name evidence="2" type="ORF">TIFTF001_032402</name>
</gene>
<keyword evidence="3" id="KW-1185">Reference proteome</keyword>
<evidence type="ECO:0000313" key="3">
    <source>
        <dbReference type="Proteomes" id="UP001187192"/>
    </source>
</evidence>